<dbReference type="GO" id="GO:0046914">
    <property type="term" value="F:transition metal ion binding"/>
    <property type="evidence" value="ECO:0007669"/>
    <property type="project" value="InterPro"/>
</dbReference>
<evidence type="ECO:0000256" key="1">
    <source>
        <dbReference type="ARBA" id="ARBA00004496"/>
    </source>
</evidence>
<comment type="function">
    <text evidence="12">In the presence of manganese, represses expression of mntH and mntS. Up-regulates expression of mntP.</text>
</comment>
<keyword evidence="6" id="KW-0678">Repressor</keyword>
<evidence type="ECO:0000256" key="5">
    <source>
        <dbReference type="ARBA" id="ARBA00022490"/>
    </source>
</evidence>
<dbReference type="STRING" id="507626.LOKO_02024"/>
<comment type="similarity">
    <text evidence="2">Belongs to the DtxR/MntR family.</text>
</comment>
<dbReference type="NCBIfam" id="NF008273">
    <property type="entry name" value="PRK11050.1"/>
    <property type="match status" value="1"/>
</dbReference>
<keyword evidence="11" id="KW-0464">Manganese</keyword>
<dbReference type="InterPro" id="IPR022687">
    <property type="entry name" value="HTH_DTXR"/>
</dbReference>
<dbReference type="GO" id="GO:0003677">
    <property type="term" value="F:DNA binding"/>
    <property type="evidence" value="ECO:0007669"/>
    <property type="project" value="UniProtKB-KW"/>
</dbReference>
<evidence type="ECO:0000256" key="8">
    <source>
        <dbReference type="ARBA" id="ARBA00023125"/>
    </source>
</evidence>
<dbReference type="PATRIC" id="fig|507626.3.peg.2019"/>
<evidence type="ECO:0000256" key="3">
    <source>
        <dbReference type="ARBA" id="ARBA00011738"/>
    </source>
</evidence>
<evidence type="ECO:0000256" key="11">
    <source>
        <dbReference type="ARBA" id="ARBA00023211"/>
    </source>
</evidence>
<evidence type="ECO:0000313" key="16">
    <source>
        <dbReference type="Proteomes" id="UP000063387"/>
    </source>
</evidence>
<dbReference type="PANTHER" id="PTHR33238:SF11">
    <property type="entry name" value="TRANSCRIPTIONAL REGULATOR MNTR"/>
    <property type="match status" value="1"/>
</dbReference>
<protein>
    <recommendedName>
        <fullName evidence="4">Transcriptional regulator MntR</fullName>
    </recommendedName>
    <alternativeName>
        <fullName evidence="13">Manganese transport regulator</fullName>
    </alternativeName>
</protein>
<dbReference type="InterPro" id="IPR050536">
    <property type="entry name" value="DtxR_MntR_Metal-Reg"/>
</dbReference>
<organism evidence="15 16">
    <name type="scientific">Halomonas chromatireducens</name>
    <dbReference type="NCBI Taxonomy" id="507626"/>
    <lineage>
        <taxon>Bacteria</taxon>
        <taxon>Pseudomonadati</taxon>
        <taxon>Pseudomonadota</taxon>
        <taxon>Gammaproteobacteria</taxon>
        <taxon>Oceanospirillales</taxon>
        <taxon>Halomonadaceae</taxon>
        <taxon>Halomonas</taxon>
    </lineage>
</organism>
<reference evidence="15 16" key="2">
    <citation type="submission" date="2016-02" db="EMBL/GenBank/DDBJ databases">
        <authorList>
            <person name="Wen L."/>
            <person name="He K."/>
            <person name="Yang H."/>
        </authorList>
    </citation>
    <scope>NUCLEOTIDE SEQUENCE [LARGE SCALE GENOMIC DNA]</scope>
    <source>
        <strain evidence="15 16">AGD 8-3</strain>
    </source>
</reference>
<evidence type="ECO:0000256" key="10">
    <source>
        <dbReference type="ARBA" id="ARBA00023163"/>
    </source>
</evidence>
<feature type="domain" description="HTH dtxR-type" evidence="14">
    <location>
        <begin position="50"/>
        <end position="110"/>
    </location>
</feature>
<keyword evidence="7" id="KW-0805">Transcription regulation</keyword>
<accession>A0A0X8HEE2</accession>
<evidence type="ECO:0000256" key="12">
    <source>
        <dbReference type="ARBA" id="ARBA00025185"/>
    </source>
</evidence>
<dbReference type="GO" id="GO:0003700">
    <property type="term" value="F:DNA-binding transcription factor activity"/>
    <property type="evidence" value="ECO:0007669"/>
    <property type="project" value="InterPro"/>
</dbReference>
<keyword evidence="8" id="KW-0238">DNA-binding</keyword>
<dbReference type="GO" id="GO:0046983">
    <property type="term" value="F:protein dimerization activity"/>
    <property type="evidence" value="ECO:0007669"/>
    <property type="project" value="InterPro"/>
</dbReference>
<proteinExistence type="inferred from homology"/>
<keyword evidence="16" id="KW-1185">Reference proteome</keyword>
<dbReference type="AlphaFoldDB" id="A0A0X8HEE2"/>
<evidence type="ECO:0000259" key="14">
    <source>
        <dbReference type="PROSITE" id="PS50944"/>
    </source>
</evidence>
<evidence type="ECO:0000256" key="4">
    <source>
        <dbReference type="ARBA" id="ARBA00022386"/>
    </source>
</evidence>
<evidence type="ECO:0000256" key="7">
    <source>
        <dbReference type="ARBA" id="ARBA00023015"/>
    </source>
</evidence>
<keyword evidence="10" id="KW-0804">Transcription</keyword>
<dbReference type="InterPro" id="IPR022689">
    <property type="entry name" value="Iron_dep_repressor"/>
</dbReference>
<evidence type="ECO:0000313" key="15">
    <source>
        <dbReference type="EMBL" id="AMD01091.1"/>
    </source>
</evidence>
<evidence type="ECO:0000256" key="9">
    <source>
        <dbReference type="ARBA" id="ARBA00023159"/>
    </source>
</evidence>
<dbReference type="KEGG" id="hco:LOKO_02024"/>
<dbReference type="Gene3D" id="1.10.60.10">
    <property type="entry name" value="Iron dependent repressor, metal binding and dimerisation domain"/>
    <property type="match status" value="1"/>
</dbReference>
<keyword evidence="5" id="KW-0963">Cytoplasm</keyword>
<dbReference type="Gene3D" id="1.10.10.10">
    <property type="entry name" value="Winged helix-like DNA-binding domain superfamily/Winged helix DNA-binding domain"/>
    <property type="match status" value="1"/>
</dbReference>
<keyword evidence="9" id="KW-0010">Activator</keyword>
<evidence type="ECO:0000256" key="13">
    <source>
        <dbReference type="ARBA" id="ARBA00032593"/>
    </source>
</evidence>
<dbReference type="InterPro" id="IPR001367">
    <property type="entry name" value="Fe_dep_repressor"/>
</dbReference>
<comment type="subunit">
    <text evidence="3">Homodimer.</text>
</comment>
<dbReference type="Proteomes" id="UP000063387">
    <property type="component" value="Chromosome"/>
</dbReference>
<dbReference type="EMBL" id="CP014226">
    <property type="protein sequence ID" value="AMD01091.1"/>
    <property type="molecule type" value="Genomic_DNA"/>
</dbReference>
<comment type="subcellular location">
    <subcellularLocation>
        <location evidence="1">Cytoplasm</location>
    </subcellularLocation>
</comment>
<sequence>MLPYEQIGYIGAMTDSPKKVTPDRLCKADALPPSDQHAKQYAAVRNAHETELLEDYVELIADLLQHHGEARSTDIAARMGVSQATVSKTVARLKSLGLVSSKPYRSLFLTEKGEAMAAMSHQRHAIVLRFLRALGVSDHTARIDAEGMEHHVSQETLDIMQRFTREKERGSS</sequence>
<reference evidence="15 16" key="1">
    <citation type="journal article" date="2016" name="Genome Announc.">
        <title>Draft Genome Sequence of 'Halomonas chromatireducens' Strain AGD 8-3, a Haloalkaliphilic Chromate- and Selenite-Reducing Gammaproteobacterium.</title>
        <authorList>
            <person name="Sharko F.S."/>
            <person name="Shapovalova A.A."/>
            <person name="Tsygankova S.V."/>
            <person name="Komova A.V."/>
            <person name="Boulygina E.S."/>
            <person name="Teslyuk A.B."/>
            <person name="Gotovtsev P.M."/>
            <person name="Namsaraev Z.B."/>
            <person name="Khijniak T.V."/>
            <person name="Nedoluzhko A.V."/>
            <person name="Vasilov R.G."/>
        </authorList>
    </citation>
    <scope>NUCLEOTIDE SEQUENCE [LARGE SCALE GENOMIC DNA]</scope>
    <source>
        <strain evidence="15 16">AGD 8-3</strain>
    </source>
</reference>
<dbReference type="PROSITE" id="PS50944">
    <property type="entry name" value="HTH_DTXR"/>
    <property type="match status" value="1"/>
</dbReference>
<dbReference type="InterPro" id="IPR036388">
    <property type="entry name" value="WH-like_DNA-bd_sf"/>
</dbReference>
<gene>
    <name evidence="15" type="primary">mntR</name>
    <name evidence="15" type="ORF">LOKO_02024</name>
</gene>
<evidence type="ECO:0000256" key="6">
    <source>
        <dbReference type="ARBA" id="ARBA00022491"/>
    </source>
</evidence>
<dbReference type="Pfam" id="PF01325">
    <property type="entry name" value="Fe_dep_repress"/>
    <property type="match status" value="1"/>
</dbReference>
<dbReference type="GO" id="GO:0005737">
    <property type="term" value="C:cytoplasm"/>
    <property type="evidence" value="ECO:0007669"/>
    <property type="project" value="UniProtKB-SubCell"/>
</dbReference>
<name>A0A0X8HEE2_9GAMM</name>
<dbReference type="SMART" id="SM00529">
    <property type="entry name" value="HTH_DTXR"/>
    <property type="match status" value="1"/>
</dbReference>
<evidence type="ECO:0000256" key="2">
    <source>
        <dbReference type="ARBA" id="ARBA00007871"/>
    </source>
</evidence>
<dbReference type="SUPFAM" id="SSF46785">
    <property type="entry name" value="Winged helix' DNA-binding domain"/>
    <property type="match status" value="1"/>
</dbReference>
<dbReference type="InterPro" id="IPR036390">
    <property type="entry name" value="WH_DNA-bd_sf"/>
</dbReference>
<dbReference type="PANTHER" id="PTHR33238">
    <property type="entry name" value="IRON (METAL) DEPENDENT REPRESSOR, DTXR FAMILY"/>
    <property type="match status" value="1"/>
</dbReference>
<dbReference type="InterPro" id="IPR036421">
    <property type="entry name" value="Fe_dep_repressor_sf"/>
</dbReference>
<dbReference type="Pfam" id="PF02742">
    <property type="entry name" value="Fe_dep_repr_C"/>
    <property type="match status" value="1"/>
</dbReference>